<organism evidence="7 8">
    <name type="scientific">Candidatus Gallimonas intestinigallinarum</name>
    <dbReference type="NCBI Taxonomy" id="2838604"/>
    <lineage>
        <taxon>Bacteria</taxon>
        <taxon>Bacillati</taxon>
        <taxon>Bacillota</taxon>
        <taxon>Clostridia</taxon>
        <taxon>Candidatus Gallimonas</taxon>
    </lineage>
</organism>
<dbReference type="InterPro" id="IPR000821">
    <property type="entry name" value="Ala_racemase"/>
</dbReference>
<dbReference type="EC" id="5.1.1.1" evidence="7"/>
<accession>A0A9D2DW32</accession>
<comment type="caution">
    <text evidence="7">The sequence shown here is derived from an EMBL/GenBank/DDBJ whole genome shotgun (WGS) entry which is preliminary data.</text>
</comment>
<feature type="binding site" evidence="5">
    <location>
        <position position="122"/>
    </location>
    <ligand>
        <name>substrate</name>
    </ligand>
</feature>
<evidence type="ECO:0000259" key="6">
    <source>
        <dbReference type="SMART" id="SM01005"/>
    </source>
</evidence>
<dbReference type="InterPro" id="IPR011079">
    <property type="entry name" value="Ala_racemase_C"/>
</dbReference>
<evidence type="ECO:0000256" key="5">
    <source>
        <dbReference type="PIRSR" id="PIRSR600821-52"/>
    </source>
</evidence>
<name>A0A9D2DW32_9FIRM</name>
<evidence type="ECO:0000313" key="8">
    <source>
        <dbReference type="Proteomes" id="UP000824044"/>
    </source>
</evidence>
<dbReference type="Proteomes" id="UP000824044">
    <property type="component" value="Unassembled WGS sequence"/>
</dbReference>
<dbReference type="PANTHER" id="PTHR30511:SF0">
    <property type="entry name" value="ALANINE RACEMASE, CATABOLIC-RELATED"/>
    <property type="match status" value="1"/>
</dbReference>
<dbReference type="InterPro" id="IPR001608">
    <property type="entry name" value="Ala_racemase_N"/>
</dbReference>
<dbReference type="InterPro" id="IPR029066">
    <property type="entry name" value="PLP-binding_barrel"/>
</dbReference>
<dbReference type="InterPro" id="IPR009006">
    <property type="entry name" value="Ala_racemase/Decarboxylase_C"/>
</dbReference>
<feature type="modified residue" description="N6-(pyridoxal phosphate)lysine" evidence="4">
    <location>
        <position position="33"/>
    </location>
</feature>
<dbReference type="InterPro" id="IPR020622">
    <property type="entry name" value="Ala_racemase_pyridoxalP-BS"/>
</dbReference>
<dbReference type="Gene3D" id="3.20.20.10">
    <property type="entry name" value="Alanine racemase"/>
    <property type="match status" value="1"/>
</dbReference>
<dbReference type="SUPFAM" id="SSF50621">
    <property type="entry name" value="Alanine racemase C-terminal domain-like"/>
    <property type="match status" value="1"/>
</dbReference>
<reference evidence="7" key="2">
    <citation type="submission" date="2021-04" db="EMBL/GenBank/DDBJ databases">
        <authorList>
            <person name="Gilroy R."/>
        </authorList>
    </citation>
    <scope>NUCLEOTIDE SEQUENCE</scope>
    <source>
        <strain evidence="7">CHK33-5263</strain>
    </source>
</reference>
<dbReference type="PRINTS" id="PR00992">
    <property type="entry name" value="ALARACEMASE"/>
</dbReference>
<dbReference type="GO" id="GO:0030632">
    <property type="term" value="P:D-alanine biosynthetic process"/>
    <property type="evidence" value="ECO:0007669"/>
    <property type="project" value="TreeGrafter"/>
</dbReference>
<reference evidence="7" key="1">
    <citation type="journal article" date="2021" name="PeerJ">
        <title>Extensive microbial diversity within the chicken gut microbiome revealed by metagenomics and culture.</title>
        <authorList>
            <person name="Gilroy R."/>
            <person name="Ravi A."/>
            <person name="Getino M."/>
            <person name="Pursley I."/>
            <person name="Horton D.L."/>
            <person name="Alikhan N.F."/>
            <person name="Baker D."/>
            <person name="Gharbi K."/>
            <person name="Hall N."/>
            <person name="Watson M."/>
            <person name="Adriaenssens E.M."/>
            <person name="Foster-Nyarko E."/>
            <person name="Jarju S."/>
            <person name="Secka A."/>
            <person name="Antonio M."/>
            <person name="Oren A."/>
            <person name="Chaudhuri R.R."/>
            <person name="La Ragione R."/>
            <person name="Hildebrand F."/>
            <person name="Pallen M.J."/>
        </authorList>
    </citation>
    <scope>NUCLEOTIDE SEQUENCE</scope>
    <source>
        <strain evidence="7">CHK33-5263</strain>
    </source>
</reference>
<dbReference type="GO" id="GO:0030170">
    <property type="term" value="F:pyridoxal phosphate binding"/>
    <property type="evidence" value="ECO:0007669"/>
    <property type="project" value="TreeGrafter"/>
</dbReference>
<keyword evidence="3 7" id="KW-0413">Isomerase</keyword>
<feature type="domain" description="Alanine racemase C-terminal" evidence="6">
    <location>
        <begin position="222"/>
        <end position="325"/>
    </location>
</feature>
<evidence type="ECO:0000256" key="2">
    <source>
        <dbReference type="ARBA" id="ARBA00022898"/>
    </source>
</evidence>
<evidence type="ECO:0000256" key="4">
    <source>
        <dbReference type="PIRSR" id="PIRSR600821-50"/>
    </source>
</evidence>
<dbReference type="PROSITE" id="PS00395">
    <property type="entry name" value="ALANINE_RACEMASE"/>
    <property type="match status" value="1"/>
</dbReference>
<comment type="cofactor">
    <cofactor evidence="1 4">
        <name>pyridoxal 5'-phosphate</name>
        <dbReference type="ChEBI" id="CHEBI:597326"/>
    </cofactor>
</comment>
<dbReference type="SUPFAM" id="SSF51419">
    <property type="entry name" value="PLP-binding barrel"/>
    <property type="match status" value="1"/>
</dbReference>
<sequence length="326" mass="34295">MQDPTAVISLPALLHNCRTLASLAGVPLIAVVKDDGYGHGAEHVAHALEREASMFAVATADEGARLRVAGILRDILVLTPPSCPKDALRAQAYGLVEAAGSFRTLGLCRGRVHLAVNTGMNRYGFHPRELRAACRLAQRRKLSVEGVFSHLYDAADIGIRTAQIATFSACAEEVRRFFPEAIRHLSATGGILAGDAPFDAVRPGIGLYGYAPAGFSCPLTPVMKVYADVLSSGAPFGGGAGYAHAPAGSGAFHTLGVGYGDGFFRKRGLGSVGALCMDACVRQGAAKVGARVCVMDDAAAYAAQYDTTAYEVLVRIGRGVRRVYER</sequence>
<evidence type="ECO:0000313" key="7">
    <source>
        <dbReference type="EMBL" id="HIZ24084.1"/>
    </source>
</evidence>
<evidence type="ECO:0000256" key="1">
    <source>
        <dbReference type="ARBA" id="ARBA00001933"/>
    </source>
</evidence>
<keyword evidence="2 4" id="KW-0663">Pyridoxal phosphate</keyword>
<protein>
    <submittedName>
        <fullName evidence="7">Alanine racemase</fullName>
        <ecNumber evidence="7">5.1.1.1</ecNumber>
    </submittedName>
</protein>
<feature type="binding site" evidence="5">
    <location>
        <position position="277"/>
    </location>
    <ligand>
        <name>substrate</name>
    </ligand>
</feature>
<dbReference type="PANTHER" id="PTHR30511">
    <property type="entry name" value="ALANINE RACEMASE"/>
    <property type="match status" value="1"/>
</dbReference>
<dbReference type="GO" id="GO:0008784">
    <property type="term" value="F:alanine racemase activity"/>
    <property type="evidence" value="ECO:0007669"/>
    <property type="project" value="UniProtKB-EC"/>
</dbReference>
<proteinExistence type="predicted"/>
<evidence type="ECO:0000256" key="3">
    <source>
        <dbReference type="ARBA" id="ARBA00023235"/>
    </source>
</evidence>
<dbReference type="AlphaFoldDB" id="A0A9D2DW32"/>
<dbReference type="GO" id="GO:0005829">
    <property type="term" value="C:cytosol"/>
    <property type="evidence" value="ECO:0007669"/>
    <property type="project" value="TreeGrafter"/>
</dbReference>
<dbReference type="Pfam" id="PF01168">
    <property type="entry name" value="Ala_racemase_N"/>
    <property type="match status" value="1"/>
</dbReference>
<dbReference type="EMBL" id="DXBS01000028">
    <property type="protein sequence ID" value="HIZ24084.1"/>
    <property type="molecule type" value="Genomic_DNA"/>
</dbReference>
<dbReference type="SMART" id="SM01005">
    <property type="entry name" value="Ala_racemase_C"/>
    <property type="match status" value="1"/>
</dbReference>
<gene>
    <name evidence="7" type="ORF">H9812_01205</name>
</gene>
<dbReference type="Gene3D" id="2.40.37.10">
    <property type="entry name" value="Lyase, Ornithine Decarboxylase, Chain A, domain 1"/>
    <property type="match status" value="1"/>
</dbReference>